<dbReference type="CDD" id="cd09874">
    <property type="entry name" value="PIN_MT3492-like"/>
    <property type="match status" value="1"/>
</dbReference>
<keyword evidence="3" id="KW-0378">Hydrolase</keyword>
<reference evidence="6" key="2">
    <citation type="journal article" date="2022" name="Sci. Rep.">
        <title>In silico prediction of the enzymes involved in the degradation of the herbicide molinate by Gulosibacter molinativorax ON4T.</title>
        <authorList>
            <person name="Lopes A.R."/>
            <person name="Bunin E."/>
            <person name="Viana A.T."/>
            <person name="Froufe H."/>
            <person name="Munoz-Merida A."/>
            <person name="Pinho D."/>
            <person name="Figueiredo J."/>
            <person name="Barroso C."/>
            <person name="Vaz-Moreira I."/>
            <person name="Bellanger X."/>
            <person name="Egas C."/>
            <person name="Nunes O.C."/>
        </authorList>
    </citation>
    <scope>NUCLEOTIDE SEQUENCE</scope>
    <source>
        <strain evidence="6">ON4</strain>
    </source>
</reference>
<reference evidence="6" key="1">
    <citation type="submission" date="2018-03" db="EMBL/GenBank/DDBJ databases">
        <authorList>
            <person name="Nunes O.C."/>
            <person name="Lopes A.R."/>
            <person name="Froufe H."/>
            <person name="Munoz-Merida A."/>
            <person name="Barroso C."/>
            <person name="Egas C."/>
        </authorList>
    </citation>
    <scope>NUCLEOTIDE SEQUENCE</scope>
    <source>
        <strain evidence="6">ON4</strain>
    </source>
</reference>
<protein>
    <submittedName>
        <fullName evidence="6">PIN domain-containing protein</fullName>
    </submittedName>
</protein>
<proteinExistence type="predicted"/>
<gene>
    <name evidence="6" type="ORF">C7K25_03925</name>
</gene>
<dbReference type="InterPro" id="IPR002716">
    <property type="entry name" value="PIN_dom"/>
</dbReference>
<organism evidence="6 7">
    <name type="scientific">Gulosibacter molinativorax</name>
    <dbReference type="NCBI Taxonomy" id="256821"/>
    <lineage>
        <taxon>Bacteria</taxon>
        <taxon>Bacillati</taxon>
        <taxon>Actinomycetota</taxon>
        <taxon>Actinomycetes</taxon>
        <taxon>Micrococcales</taxon>
        <taxon>Microbacteriaceae</taxon>
        <taxon>Gulosibacter</taxon>
    </lineage>
</organism>
<evidence type="ECO:0000259" key="5">
    <source>
        <dbReference type="Pfam" id="PF01850"/>
    </source>
</evidence>
<evidence type="ECO:0000256" key="2">
    <source>
        <dbReference type="ARBA" id="ARBA00022723"/>
    </source>
</evidence>
<keyword evidence="4" id="KW-0460">Magnesium</keyword>
<sequence>MTRFYLETSTAIFAIEGVAAAVDWFDDATANHDVISSRLLQTELTRVLRRERRPVLEREDILGKISIVPMNETVLTMAEAITEHVKTLDAIHLATAVTLGANTVVVSHDDALRRVAEQLGLATYDPISAVE</sequence>
<dbReference type="EMBL" id="PXVD01000005">
    <property type="protein sequence ID" value="MDJ1370524.1"/>
    <property type="molecule type" value="Genomic_DNA"/>
</dbReference>
<dbReference type="RefSeq" id="WP_026936193.1">
    <property type="nucleotide sequence ID" value="NZ_CP028426.1"/>
</dbReference>
<keyword evidence="7" id="KW-1185">Reference proteome</keyword>
<accession>A0ABT7C5T1</accession>
<evidence type="ECO:0000256" key="1">
    <source>
        <dbReference type="ARBA" id="ARBA00022722"/>
    </source>
</evidence>
<keyword evidence="1" id="KW-0540">Nuclease</keyword>
<evidence type="ECO:0000313" key="7">
    <source>
        <dbReference type="Proteomes" id="UP001170379"/>
    </source>
</evidence>
<comment type="caution">
    <text evidence="6">The sequence shown here is derived from an EMBL/GenBank/DDBJ whole genome shotgun (WGS) entry which is preliminary data.</text>
</comment>
<dbReference type="Proteomes" id="UP001170379">
    <property type="component" value="Unassembled WGS sequence"/>
</dbReference>
<name>A0ABT7C5T1_9MICO</name>
<dbReference type="Gene3D" id="3.40.50.1010">
    <property type="entry name" value="5'-nuclease"/>
    <property type="match status" value="1"/>
</dbReference>
<dbReference type="InterPro" id="IPR029060">
    <property type="entry name" value="PIN-like_dom_sf"/>
</dbReference>
<keyword evidence="2" id="KW-0479">Metal-binding</keyword>
<feature type="domain" description="PIN" evidence="5">
    <location>
        <begin position="5"/>
        <end position="117"/>
    </location>
</feature>
<dbReference type="SUPFAM" id="SSF88723">
    <property type="entry name" value="PIN domain-like"/>
    <property type="match status" value="1"/>
</dbReference>
<evidence type="ECO:0000256" key="3">
    <source>
        <dbReference type="ARBA" id="ARBA00022801"/>
    </source>
</evidence>
<evidence type="ECO:0000256" key="4">
    <source>
        <dbReference type="ARBA" id="ARBA00022842"/>
    </source>
</evidence>
<dbReference type="Pfam" id="PF01850">
    <property type="entry name" value="PIN"/>
    <property type="match status" value="1"/>
</dbReference>
<evidence type="ECO:0000313" key="6">
    <source>
        <dbReference type="EMBL" id="MDJ1370524.1"/>
    </source>
</evidence>